<evidence type="ECO:0008006" key="3">
    <source>
        <dbReference type="Google" id="ProtNLM"/>
    </source>
</evidence>
<dbReference type="Gene3D" id="2.60.120.40">
    <property type="match status" value="1"/>
</dbReference>
<proteinExistence type="predicted"/>
<gene>
    <name evidence="1" type="ORF">CHA01nite_33920</name>
</gene>
<dbReference type="InterPro" id="IPR008983">
    <property type="entry name" value="Tumour_necrosis_fac-like_dom"/>
</dbReference>
<dbReference type="AlphaFoldDB" id="A0A511YR43"/>
<dbReference type="EMBL" id="BJYJ01000028">
    <property type="protein sequence ID" value="GEN77652.1"/>
    <property type="molecule type" value="Genomic_DNA"/>
</dbReference>
<sequence>MKKNLFILSTVTCSVLAYSQVGIGNTTPNAKLDIRTNTTSVTDPGEGMLGIGTSASSASSAGAGALRYSTSAGGSMQYSNGANWNTLSSNVQKSIVVARKTSSQSIGNTTVTNIIDWSETSDSNNNFDPVTGIFTAPRDGNYTVSFNFIFNSAGVSADSQVEAQLYLSSGPIKIGINGYATAGTVISSSSVNVTVRMAAGETLRPAIYHNTGSSKSTRAANGFNDYVNFSVAEL</sequence>
<protein>
    <recommendedName>
        <fullName evidence="3">C1q domain-containing protein</fullName>
    </recommendedName>
</protein>
<dbReference type="SUPFAM" id="SSF49842">
    <property type="entry name" value="TNF-like"/>
    <property type="match status" value="1"/>
</dbReference>
<evidence type="ECO:0000313" key="2">
    <source>
        <dbReference type="Proteomes" id="UP000321863"/>
    </source>
</evidence>
<organism evidence="1 2">
    <name type="scientific">Chryseobacterium hagamense</name>
    <dbReference type="NCBI Taxonomy" id="395935"/>
    <lineage>
        <taxon>Bacteria</taxon>
        <taxon>Pseudomonadati</taxon>
        <taxon>Bacteroidota</taxon>
        <taxon>Flavobacteriia</taxon>
        <taxon>Flavobacteriales</taxon>
        <taxon>Weeksellaceae</taxon>
        <taxon>Chryseobacterium group</taxon>
        <taxon>Chryseobacterium</taxon>
    </lineage>
</organism>
<keyword evidence="2" id="KW-1185">Reference proteome</keyword>
<reference evidence="1 2" key="1">
    <citation type="submission" date="2019-07" db="EMBL/GenBank/DDBJ databases">
        <title>Whole genome shotgun sequence of Chryseobacterium hagamense NBRC 105253.</title>
        <authorList>
            <person name="Hosoyama A."/>
            <person name="Uohara A."/>
            <person name="Ohji S."/>
            <person name="Ichikawa N."/>
        </authorList>
    </citation>
    <scope>NUCLEOTIDE SEQUENCE [LARGE SCALE GENOMIC DNA]</scope>
    <source>
        <strain evidence="1 2">NBRC 105253</strain>
    </source>
</reference>
<accession>A0A511YR43</accession>
<dbReference type="Proteomes" id="UP000321863">
    <property type="component" value="Unassembled WGS sequence"/>
</dbReference>
<dbReference type="OrthoDB" id="1240046at2"/>
<name>A0A511YR43_9FLAO</name>
<comment type="caution">
    <text evidence="1">The sequence shown here is derived from an EMBL/GenBank/DDBJ whole genome shotgun (WGS) entry which is preliminary data.</text>
</comment>
<dbReference type="RefSeq" id="WP_146943630.1">
    <property type="nucleotide sequence ID" value="NZ_BJYJ01000028.1"/>
</dbReference>
<evidence type="ECO:0000313" key="1">
    <source>
        <dbReference type="EMBL" id="GEN77652.1"/>
    </source>
</evidence>